<dbReference type="InterPro" id="IPR007197">
    <property type="entry name" value="rSAM"/>
</dbReference>
<feature type="domain" description="Radical SAM core" evidence="11">
    <location>
        <begin position="28"/>
        <end position="265"/>
    </location>
</feature>
<comment type="cofactor">
    <cofactor evidence="1">
        <name>[4Fe-4S] cluster</name>
        <dbReference type="ChEBI" id="CHEBI:49883"/>
    </cofactor>
</comment>
<dbReference type="InterPro" id="IPR010723">
    <property type="entry name" value="HemN_C"/>
</dbReference>
<comment type="caution">
    <text evidence="12">The sequence shown here is derived from an EMBL/GenBank/DDBJ whole genome shotgun (WGS) entry which is preliminary data.</text>
</comment>
<evidence type="ECO:0000256" key="7">
    <source>
        <dbReference type="ARBA" id="ARBA00023004"/>
    </source>
</evidence>
<dbReference type="PANTHER" id="PTHR13932">
    <property type="entry name" value="COPROPORPHYRINIGEN III OXIDASE"/>
    <property type="match status" value="1"/>
</dbReference>
<proteinExistence type="inferred from homology"/>
<evidence type="ECO:0000256" key="8">
    <source>
        <dbReference type="ARBA" id="ARBA00023014"/>
    </source>
</evidence>
<dbReference type="Pfam" id="PF06969">
    <property type="entry name" value="HemN_C"/>
    <property type="match status" value="1"/>
</dbReference>
<evidence type="ECO:0000313" key="12">
    <source>
        <dbReference type="EMBL" id="CCF85166.1"/>
    </source>
</evidence>
<evidence type="ECO:0000256" key="2">
    <source>
        <dbReference type="ARBA" id="ARBA00006100"/>
    </source>
</evidence>
<dbReference type="SFLD" id="SFLDF00288">
    <property type="entry name" value="HemN-like__clustered_with_nucl"/>
    <property type="match status" value="1"/>
</dbReference>
<sequence>MSLTPGRRDCIAIVHRIEEYFTLVTAPLPPGSPFGIYLHIPFCARICPYCDFNTYAHKEDRIPDYVEALIREMDLTRDHVGPVPAETIFFGGGTPSLLPPDAVSRLIQAIRARFAIAPDAEVTLEVNPETVDAQTLAAFREAGVTRLSIGIQSQQLRGLRVLGRGHRPDTALTAFKAARAVGFDNVSLDLIFGWPGQTIADWESDLTTILDWSPDHLSLYSLIVEPGTPMDDAVRRGILTTPDDDATADMYELAIDRLGEMGWHHYEVANWARSPDLISRHNRIYWRNGWYLGLGAGAHAHAGQTRSSNLLLPETYINTVFEGRLPVARGETLDEATAMGETMMLGLRLLREGVSASAFQRRHGRALLDTYGQQIEELSEIGMVTWDGERVRLTHRGLLLANDVAARFLPEAASARSQHPG</sequence>
<dbReference type="GO" id="GO:0006779">
    <property type="term" value="P:porphyrin-containing compound biosynthetic process"/>
    <property type="evidence" value="ECO:0007669"/>
    <property type="project" value="InterPro"/>
</dbReference>
<dbReference type="SUPFAM" id="SSF102114">
    <property type="entry name" value="Radical SAM enzymes"/>
    <property type="match status" value="1"/>
</dbReference>
<comment type="function">
    <text evidence="10">Probably acts as a heme chaperone, transferring heme to an unknown acceptor. Binds one molecule of heme per monomer, possibly covalently. Binds 1 [4Fe-4S] cluster. The cluster is coordinated with 3 cysteines and an exchangeable S-adenosyl-L-methionine.</text>
</comment>
<keyword evidence="5 10" id="KW-0949">S-adenosyl-L-methionine</keyword>
<dbReference type="SFLD" id="SFLDF00562">
    <property type="entry name" value="HemN-like__clustered_with_heat"/>
    <property type="match status" value="1"/>
</dbReference>
<dbReference type="InterPro" id="IPR034505">
    <property type="entry name" value="Coproporphyrinogen-III_oxidase"/>
</dbReference>
<reference evidence="12 13" key="1">
    <citation type="journal article" date="2012" name="ISME J.">
        <title>Nitrification expanded: discovery, physiology and genomics of a nitrite-oxidizing bacterium from the phylum Chloroflexi.</title>
        <authorList>
            <person name="Sorokin D.Y."/>
            <person name="Lucker S."/>
            <person name="Vejmelkova D."/>
            <person name="Kostrikina N.A."/>
            <person name="Kleerebezem R."/>
            <person name="Rijpstra W.I."/>
            <person name="Damste J.S."/>
            <person name="Le Paslier D."/>
            <person name="Muyzer G."/>
            <person name="Wagner M."/>
            <person name="van Loosdrecht M.C."/>
            <person name="Daims H."/>
        </authorList>
    </citation>
    <scope>NUCLEOTIDE SEQUENCE [LARGE SCALE GENOMIC DNA]</scope>
    <source>
        <strain evidence="13">none</strain>
    </source>
</reference>
<dbReference type="InterPro" id="IPR004559">
    <property type="entry name" value="HemW-like"/>
</dbReference>
<evidence type="ECO:0000256" key="10">
    <source>
        <dbReference type="RuleBase" id="RU364116"/>
    </source>
</evidence>
<evidence type="ECO:0000256" key="4">
    <source>
        <dbReference type="ARBA" id="ARBA00022617"/>
    </source>
</evidence>
<evidence type="ECO:0000259" key="11">
    <source>
        <dbReference type="PROSITE" id="PS51918"/>
    </source>
</evidence>
<evidence type="ECO:0000256" key="1">
    <source>
        <dbReference type="ARBA" id="ARBA00001966"/>
    </source>
</evidence>
<protein>
    <recommendedName>
        <fullName evidence="3 10">Heme chaperone HemW</fullName>
    </recommendedName>
</protein>
<dbReference type="PANTHER" id="PTHR13932:SF5">
    <property type="entry name" value="RADICAL S-ADENOSYL METHIONINE DOMAIN-CONTAINING PROTEIN 1, MITOCHONDRIAL"/>
    <property type="match status" value="1"/>
</dbReference>
<keyword evidence="6 10" id="KW-0479">Metal-binding</keyword>
<keyword evidence="10" id="KW-0963">Cytoplasm</keyword>
<dbReference type="RefSeq" id="WP_008479883.1">
    <property type="nucleotide sequence ID" value="NZ_CAGS01000401.1"/>
</dbReference>
<dbReference type="GO" id="GO:0004109">
    <property type="term" value="F:coproporphyrinogen oxidase activity"/>
    <property type="evidence" value="ECO:0007669"/>
    <property type="project" value="InterPro"/>
</dbReference>
<dbReference type="SFLD" id="SFLDG01082">
    <property type="entry name" value="B12-binding_domain_containing"/>
    <property type="match status" value="1"/>
</dbReference>
<dbReference type="NCBIfam" id="TIGR00539">
    <property type="entry name" value="hemN_rel"/>
    <property type="match status" value="1"/>
</dbReference>
<dbReference type="InterPro" id="IPR006638">
    <property type="entry name" value="Elp3/MiaA/NifB-like_rSAM"/>
</dbReference>
<evidence type="ECO:0000256" key="5">
    <source>
        <dbReference type="ARBA" id="ARBA00022691"/>
    </source>
</evidence>
<dbReference type="PROSITE" id="PS51918">
    <property type="entry name" value="RADICAL_SAM"/>
    <property type="match status" value="1"/>
</dbReference>
<dbReference type="Gene3D" id="3.20.20.70">
    <property type="entry name" value="Aldolase class I"/>
    <property type="match status" value="1"/>
</dbReference>
<evidence type="ECO:0000256" key="6">
    <source>
        <dbReference type="ARBA" id="ARBA00022723"/>
    </source>
</evidence>
<dbReference type="SMART" id="SM00729">
    <property type="entry name" value="Elp3"/>
    <property type="match status" value="1"/>
</dbReference>
<keyword evidence="7 10" id="KW-0408">Iron</keyword>
<dbReference type="GO" id="GO:0005737">
    <property type="term" value="C:cytoplasm"/>
    <property type="evidence" value="ECO:0007669"/>
    <property type="project" value="UniProtKB-SubCell"/>
</dbReference>
<dbReference type="InterPro" id="IPR013785">
    <property type="entry name" value="Aldolase_TIM"/>
</dbReference>
<keyword evidence="10" id="KW-0004">4Fe-4S</keyword>
<dbReference type="AlphaFoldDB" id="I4EKF4"/>
<dbReference type="CDD" id="cd01335">
    <property type="entry name" value="Radical_SAM"/>
    <property type="match status" value="1"/>
</dbReference>
<keyword evidence="13" id="KW-1185">Reference proteome</keyword>
<gene>
    <name evidence="12" type="ORF">NITHO_460002</name>
</gene>
<dbReference type="Proteomes" id="UP000004221">
    <property type="component" value="Unassembled WGS sequence"/>
</dbReference>
<keyword evidence="8 10" id="KW-0411">Iron-sulfur</keyword>
<keyword evidence="9 10" id="KW-0143">Chaperone</keyword>
<organism evidence="12 13">
    <name type="scientific">Nitrolancea hollandica Lb</name>
    <dbReference type="NCBI Taxonomy" id="1129897"/>
    <lineage>
        <taxon>Bacteria</taxon>
        <taxon>Pseudomonadati</taxon>
        <taxon>Thermomicrobiota</taxon>
        <taxon>Thermomicrobia</taxon>
        <taxon>Sphaerobacterales</taxon>
        <taxon>Sphaerobacterineae</taxon>
        <taxon>Sphaerobacteraceae</taxon>
        <taxon>Nitrolancea</taxon>
    </lineage>
</organism>
<evidence type="ECO:0000313" key="13">
    <source>
        <dbReference type="Proteomes" id="UP000004221"/>
    </source>
</evidence>
<keyword evidence="4 10" id="KW-0349">Heme</keyword>
<dbReference type="SFLD" id="SFLDG01065">
    <property type="entry name" value="anaerobic_coproporphyrinogen-I"/>
    <property type="match status" value="1"/>
</dbReference>
<comment type="subcellular location">
    <subcellularLocation>
        <location evidence="10">Cytoplasm</location>
    </subcellularLocation>
</comment>
<comment type="similarity">
    <text evidence="2">Belongs to the anaerobic coproporphyrinogen-III oxidase family. HemW subfamily.</text>
</comment>
<dbReference type="SFLD" id="SFLDS00029">
    <property type="entry name" value="Radical_SAM"/>
    <property type="match status" value="1"/>
</dbReference>
<dbReference type="GO" id="GO:0051539">
    <property type="term" value="F:4 iron, 4 sulfur cluster binding"/>
    <property type="evidence" value="ECO:0007669"/>
    <property type="project" value="UniProtKB-UniRule"/>
</dbReference>
<keyword evidence="12" id="KW-0560">Oxidoreductase</keyword>
<name>I4EKF4_9BACT</name>
<evidence type="ECO:0000256" key="9">
    <source>
        <dbReference type="ARBA" id="ARBA00023186"/>
    </source>
</evidence>
<dbReference type="Pfam" id="PF04055">
    <property type="entry name" value="Radical_SAM"/>
    <property type="match status" value="1"/>
</dbReference>
<dbReference type="EMBL" id="CAGS01000401">
    <property type="protein sequence ID" value="CCF85166.1"/>
    <property type="molecule type" value="Genomic_DNA"/>
</dbReference>
<dbReference type="InterPro" id="IPR058240">
    <property type="entry name" value="rSAM_sf"/>
</dbReference>
<evidence type="ECO:0000256" key="3">
    <source>
        <dbReference type="ARBA" id="ARBA00017228"/>
    </source>
</evidence>
<dbReference type="GO" id="GO:0046872">
    <property type="term" value="F:metal ion binding"/>
    <property type="evidence" value="ECO:0007669"/>
    <property type="project" value="UniProtKB-UniRule"/>
</dbReference>
<accession>I4EKF4</accession>